<evidence type="ECO:0000313" key="7">
    <source>
        <dbReference type="EMBL" id="MPN35368.1"/>
    </source>
</evidence>
<evidence type="ECO:0000256" key="2">
    <source>
        <dbReference type="ARBA" id="ARBA00009695"/>
    </source>
</evidence>
<accession>A0A645H8S2</accession>
<dbReference type="PANTHER" id="PTHR33602">
    <property type="entry name" value="REGULATORY PROTEIN RECX FAMILY PROTEIN"/>
    <property type="match status" value="1"/>
</dbReference>
<feature type="domain" description="RecX first three-helical" evidence="6">
    <location>
        <begin position="61"/>
        <end position="96"/>
    </location>
</feature>
<dbReference type="AlphaFoldDB" id="A0A645H8S2"/>
<comment type="similarity">
    <text evidence="2">Belongs to the RecX family.</text>
</comment>
<organism evidence="7">
    <name type="scientific">bioreactor metagenome</name>
    <dbReference type="NCBI Taxonomy" id="1076179"/>
    <lineage>
        <taxon>unclassified sequences</taxon>
        <taxon>metagenomes</taxon>
        <taxon>ecological metagenomes</taxon>
    </lineage>
</organism>
<dbReference type="EMBL" id="VSSQ01088904">
    <property type="protein sequence ID" value="MPN35368.1"/>
    <property type="molecule type" value="Genomic_DNA"/>
</dbReference>
<keyword evidence="4" id="KW-0963">Cytoplasm</keyword>
<dbReference type="InterPro" id="IPR003783">
    <property type="entry name" value="Regulatory_RecX"/>
</dbReference>
<gene>
    <name evidence="7" type="primary">recX_43</name>
    <name evidence="7" type="ORF">SDC9_182866</name>
</gene>
<dbReference type="InterPro" id="IPR053924">
    <property type="entry name" value="RecX_HTH_2nd"/>
</dbReference>
<dbReference type="InterPro" id="IPR036388">
    <property type="entry name" value="WH-like_DNA-bd_sf"/>
</dbReference>
<evidence type="ECO:0000256" key="1">
    <source>
        <dbReference type="ARBA" id="ARBA00004496"/>
    </source>
</evidence>
<dbReference type="Pfam" id="PF02631">
    <property type="entry name" value="RecX_HTH2"/>
    <property type="match status" value="1"/>
</dbReference>
<dbReference type="PANTHER" id="PTHR33602:SF1">
    <property type="entry name" value="REGULATORY PROTEIN RECX FAMILY PROTEIN"/>
    <property type="match status" value="1"/>
</dbReference>
<protein>
    <recommendedName>
        <fullName evidence="3">Regulatory protein RecX</fullName>
    </recommendedName>
</protein>
<sequence>MKISKIEPSKHRPGRVLIFMEDGTLLKATEDVLLDFRLRGGDDLNDETLARLKRAAGESSAREKAVEMVTRRAMTKKQLRDKLAERGVSEAEAKDASDWAESIGAVDDADFALSVVRHYSDSGYGPAKIREELRKRGVPKEMWDAALAEMPEPDAAIDAYLTKKLRCAEDDKKALSRAADGLMRRGFRWDDVRAGLARYENGAEE</sequence>
<name>A0A645H8S2_9ZZZZ</name>
<evidence type="ECO:0000259" key="5">
    <source>
        <dbReference type="Pfam" id="PF02631"/>
    </source>
</evidence>
<dbReference type="Gene3D" id="1.10.10.10">
    <property type="entry name" value="Winged helix-like DNA-binding domain superfamily/Winged helix DNA-binding domain"/>
    <property type="match status" value="2"/>
</dbReference>
<evidence type="ECO:0000256" key="4">
    <source>
        <dbReference type="ARBA" id="ARBA00022490"/>
    </source>
</evidence>
<dbReference type="GO" id="GO:0005737">
    <property type="term" value="C:cytoplasm"/>
    <property type="evidence" value="ECO:0007669"/>
    <property type="project" value="UniProtKB-SubCell"/>
</dbReference>
<feature type="domain" description="RecX second three-helical" evidence="5">
    <location>
        <begin position="107"/>
        <end position="147"/>
    </location>
</feature>
<comment type="subcellular location">
    <subcellularLocation>
        <location evidence="1">Cytoplasm</location>
    </subcellularLocation>
</comment>
<reference evidence="7" key="1">
    <citation type="submission" date="2019-08" db="EMBL/GenBank/DDBJ databases">
        <authorList>
            <person name="Kucharzyk K."/>
            <person name="Murdoch R.W."/>
            <person name="Higgins S."/>
            <person name="Loffler F."/>
        </authorList>
    </citation>
    <scope>NUCLEOTIDE SEQUENCE</scope>
</reference>
<evidence type="ECO:0000256" key="3">
    <source>
        <dbReference type="ARBA" id="ARBA00018111"/>
    </source>
</evidence>
<proteinExistence type="inferred from homology"/>
<dbReference type="Pfam" id="PF21982">
    <property type="entry name" value="RecX_HTH1"/>
    <property type="match status" value="1"/>
</dbReference>
<dbReference type="HAMAP" id="MF_01114">
    <property type="entry name" value="RecX"/>
    <property type="match status" value="1"/>
</dbReference>
<dbReference type="InterPro" id="IPR053926">
    <property type="entry name" value="RecX_HTH_1st"/>
</dbReference>
<comment type="caution">
    <text evidence="7">The sequence shown here is derived from an EMBL/GenBank/DDBJ whole genome shotgun (WGS) entry which is preliminary data.</text>
</comment>
<dbReference type="GO" id="GO:0006282">
    <property type="term" value="P:regulation of DNA repair"/>
    <property type="evidence" value="ECO:0007669"/>
    <property type="project" value="InterPro"/>
</dbReference>
<evidence type="ECO:0000259" key="6">
    <source>
        <dbReference type="Pfam" id="PF21982"/>
    </source>
</evidence>